<accession>A0ABQ5B795</accession>
<evidence type="ECO:0008006" key="3">
    <source>
        <dbReference type="Google" id="ProtNLM"/>
    </source>
</evidence>
<keyword evidence="2" id="KW-1185">Reference proteome</keyword>
<protein>
    <recommendedName>
        <fullName evidence="3">Reverse transcriptase domain-containing protein</fullName>
    </recommendedName>
</protein>
<reference evidence="1" key="2">
    <citation type="submission" date="2022-01" db="EMBL/GenBank/DDBJ databases">
        <authorList>
            <person name="Yamashiro T."/>
            <person name="Shiraishi A."/>
            <person name="Satake H."/>
            <person name="Nakayama K."/>
        </authorList>
    </citation>
    <scope>NUCLEOTIDE SEQUENCE</scope>
</reference>
<proteinExistence type="predicted"/>
<evidence type="ECO:0000313" key="1">
    <source>
        <dbReference type="EMBL" id="GJT09567.1"/>
    </source>
</evidence>
<sequence length="205" mass="23710">KDTDEVYGRLDDAQDDRLAQLATRWMLVIRYALRLRWQDYRVSRDLQGIQHILMYRRRPVKMAPKKRTTRSSPATTTTTTILVTDAQFKTLIAQGVTDVLAERNATRSRNGEDSHDSGTGVRIQAPLASECTYPYFIKCKPLYFKGTKGVVELTQWFERMETLFRISNYTVENQIKFATCTFLGSALMWWNSHLRTVGHDVAYAM</sequence>
<feature type="non-terminal residue" evidence="1">
    <location>
        <position position="1"/>
    </location>
</feature>
<name>A0ABQ5B795_9ASTR</name>
<dbReference type="EMBL" id="BQNB010012917">
    <property type="protein sequence ID" value="GJT09567.1"/>
    <property type="molecule type" value="Genomic_DNA"/>
</dbReference>
<gene>
    <name evidence="1" type="ORF">Tco_0856609</name>
</gene>
<comment type="caution">
    <text evidence="1">The sequence shown here is derived from an EMBL/GenBank/DDBJ whole genome shotgun (WGS) entry which is preliminary data.</text>
</comment>
<dbReference type="Proteomes" id="UP001151760">
    <property type="component" value="Unassembled WGS sequence"/>
</dbReference>
<evidence type="ECO:0000313" key="2">
    <source>
        <dbReference type="Proteomes" id="UP001151760"/>
    </source>
</evidence>
<organism evidence="1 2">
    <name type="scientific">Tanacetum coccineum</name>
    <dbReference type="NCBI Taxonomy" id="301880"/>
    <lineage>
        <taxon>Eukaryota</taxon>
        <taxon>Viridiplantae</taxon>
        <taxon>Streptophyta</taxon>
        <taxon>Embryophyta</taxon>
        <taxon>Tracheophyta</taxon>
        <taxon>Spermatophyta</taxon>
        <taxon>Magnoliopsida</taxon>
        <taxon>eudicotyledons</taxon>
        <taxon>Gunneridae</taxon>
        <taxon>Pentapetalae</taxon>
        <taxon>asterids</taxon>
        <taxon>campanulids</taxon>
        <taxon>Asterales</taxon>
        <taxon>Asteraceae</taxon>
        <taxon>Asteroideae</taxon>
        <taxon>Anthemideae</taxon>
        <taxon>Anthemidinae</taxon>
        <taxon>Tanacetum</taxon>
    </lineage>
</organism>
<reference evidence="1" key="1">
    <citation type="journal article" date="2022" name="Int. J. Mol. Sci.">
        <title>Draft Genome of Tanacetum Coccineum: Genomic Comparison of Closely Related Tanacetum-Family Plants.</title>
        <authorList>
            <person name="Yamashiro T."/>
            <person name="Shiraishi A."/>
            <person name="Nakayama K."/>
            <person name="Satake H."/>
        </authorList>
    </citation>
    <scope>NUCLEOTIDE SEQUENCE</scope>
</reference>